<evidence type="ECO:0000259" key="1">
    <source>
        <dbReference type="Pfam" id="PF02371"/>
    </source>
</evidence>
<dbReference type="GO" id="GO:0004803">
    <property type="term" value="F:transposase activity"/>
    <property type="evidence" value="ECO:0007669"/>
    <property type="project" value="InterPro"/>
</dbReference>
<evidence type="ECO:0000313" key="3">
    <source>
        <dbReference type="Proteomes" id="UP000077667"/>
    </source>
</evidence>
<dbReference type="PANTHER" id="PTHR33055">
    <property type="entry name" value="TRANSPOSASE FOR INSERTION SEQUENCE ELEMENT IS1111A"/>
    <property type="match status" value="1"/>
</dbReference>
<dbReference type="PANTHER" id="PTHR33055:SF13">
    <property type="entry name" value="TRANSPOSASE"/>
    <property type="match status" value="1"/>
</dbReference>
<dbReference type="STRING" id="1176587.A8C56_20745"/>
<dbReference type="InterPro" id="IPR047650">
    <property type="entry name" value="Transpos_IS110"/>
</dbReference>
<evidence type="ECO:0000313" key="2">
    <source>
        <dbReference type="EMBL" id="ANH83084.1"/>
    </source>
</evidence>
<sequence length="220" mass="25024">MLKQNLDMWKQHQQQVHIIDQRIALLLKDLVKDKPEVKKDALGKTKSVRHHKPEIKNLHVMMVQLFGVNVSSIAGINDYTLLRLIGETGVDMSRFPSMKQFTSWCSLSPGHHQSGKKSKWIKRAPCNKAGQIFKEAAQSLENSKHNAIGAFIRRLKARRGPAVAYKAGGRKIAEAFYNTLTKGVEYVEQGVKKYEQQLKAKELSLLQKFAKKHKLQVVDN</sequence>
<reference evidence="2 3" key="1">
    <citation type="submission" date="2016-05" db="EMBL/GenBank/DDBJ databases">
        <title>Niabella ginsenosidivorans BS26 whole genome sequencing.</title>
        <authorList>
            <person name="Im W.T."/>
            <person name="Siddiqi M.Z."/>
        </authorList>
    </citation>
    <scope>NUCLEOTIDE SEQUENCE [LARGE SCALE GENOMIC DNA]</scope>
    <source>
        <strain evidence="2 3">BS26</strain>
    </source>
</reference>
<accession>A0A1A9I985</accession>
<dbReference type="KEGG" id="nia:A8C56_20745"/>
<dbReference type="GO" id="GO:0003677">
    <property type="term" value="F:DNA binding"/>
    <property type="evidence" value="ECO:0007669"/>
    <property type="project" value="InterPro"/>
</dbReference>
<dbReference type="Proteomes" id="UP000077667">
    <property type="component" value="Chromosome"/>
</dbReference>
<protein>
    <recommendedName>
        <fullName evidence="1">Transposase IS116/IS110/IS902 C-terminal domain-containing protein</fullName>
    </recommendedName>
</protein>
<organism evidence="2 3">
    <name type="scientific">Niabella ginsenosidivorans</name>
    <dbReference type="NCBI Taxonomy" id="1176587"/>
    <lineage>
        <taxon>Bacteria</taxon>
        <taxon>Pseudomonadati</taxon>
        <taxon>Bacteroidota</taxon>
        <taxon>Chitinophagia</taxon>
        <taxon>Chitinophagales</taxon>
        <taxon>Chitinophagaceae</taxon>
        <taxon>Niabella</taxon>
    </lineage>
</organism>
<proteinExistence type="predicted"/>
<gene>
    <name evidence="2" type="ORF">A8C56_20745</name>
</gene>
<keyword evidence="3" id="KW-1185">Reference proteome</keyword>
<dbReference type="InterPro" id="IPR003346">
    <property type="entry name" value="Transposase_20"/>
</dbReference>
<dbReference type="AlphaFoldDB" id="A0A1A9I985"/>
<dbReference type="GO" id="GO:0006313">
    <property type="term" value="P:DNA transposition"/>
    <property type="evidence" value="ECO:0007669"/>
    <property type="project" value="InterPro"/>
</dbReference>
<name>A0A1A9I985_9BACT</name>
<feature type="domain" description="Transposase IS116/IS110/IS902 C-terminal" evidence="1">
    <location>
        <begin position="70"/>
        <end position="138"/>
    </location>
</feature>
<dbReference type="Pfam" id="PF02371">
    <property type="entry name" value="Transposase_20"/>
    <property type="match status" value="1"/>
</dbReference>
<dbReference type="EMBL" id="CP015772">
    <property type="protein sequence ID" value="ANH83084.1"/>
    <property type="molecule type" value="Genomic_DNA"/>
</dbReference>
<dbReference type="OrthoDB" id="9815354at2"/>